<evidence type="ECO:0000313" key="2">
    <source>
        <dbReference type="Proteomes" id="UP000198480"/>
    </source>
</evidence>
<name>A0A239D187_9BACT</name>
<dbReference type="AlphaFoldDB" id="A0A239D187"/>
<reference evidence="2" key="1">
    <citation type="submission" date="2017-06" db="EMBL/GenBank/DDBJ databases">
        <authorList>
            <person name="Varghese N."/>
            <person name="Submissions S."/>
        </authorList>
    </citation>
    <scope>NUCLEOTIDE SEQUENCE [LARGE SCALE GENOMIC DNA]</scope>
    <source>
        <strain evidence="2">5C</strain>
    </source>
</reference>
<dbReference type="Proteomes" id="UP000198480">
    <property type="component" value="Unassembled WGS sequence"/>
</dbReference>
<protein>
    <submittedName>
        <fullName evidence="1">Uncharacterized protein</fullName>
    </submittedName>
</protein>
<accession>A0A239D187</accession>
<proteinExistence type="predicted"/>
<evidence type="ECO:0000313" key="1">
    <source>
        <dbReference type="EMBL" id="SNS26286.1"/>
    </source>
</evidence>
<organism evidence="1 2">
    <name type="scientific">Belliella buryatensis</name>
    <dbReference type="NCBI Taxonomy" id="1500549"/>
    <lineage>
        <taxon>Bacteria</taxon>
        <taxon>Pseudomonadati</taxon>
        <taxon>Bacteroidota</taxon>
        <taxon>Cytophagia</taxon>
        <taxon>Cytophagales</taxon>
        <taxon>Cyclobacteriaceae</taxon>
        <taxon>Belliella</taxon>
    </lineage>
</organism>
<keyword evidence="2" id="KW-1185">Reference proteome</keyword>
<gene>
    <name evidence="1" type="ORF">SAMN06295967_10671</name>
</gene>
<dbReference type="EMBL" id="FZOK01000006">
    <property type="protein sequence ID" value="SNS26286.1"/>
    <property type="molecule type" value="Genomic_DNA"/>
</dbReference>
<sequence>MYAKVTAIVCMNHKFLPPKNLEPQNPTDETNIKIISDSYISQNYPIFKFLE</sequence>